<name>A0ABW2F4C1_9BACL</name>
<dbReference type="Gene3D" id="2.60.420.10">
    <property type="entry name" value="Maltose phosphorylase, domain 3"/>
    <property type="match status" value="1"/>
</dbReference>
<dbReference type="PANTHER" id="PTHR34987">
    <property type="entry name" value="C, PUTATIVE (AFU_ORTHOLOGUE AFUA_3G02880)-RELATED"/>
    <property type="match status" value="1"/>
</dbReference>
<dbReference type="InterPro" id="IPR035396">
    <property type="entry name" value="Bac_rhamnosid6H"/>
</dbReference>
<dbReference type="EMBL" id="JBHTAI010000003">
    <property type="protein sequence ID" value="MFC7148057.1"/>
    <property type="molecule type" value="Genomic_DNA"/>
</dbReference>
<dbReference type="Pfam" id="PF17389">
    <property type="entry name" value="Bac_rhamnosid6H"/>
    <property type="match status" value="1"/>
</dbReference>
<dbReference type="InterPro" id="IPR008979">
    <property type="entry name" value="Galactose-bd-like_sf"/>
</dbReference>
<evidence type="ECO:0000259" key="2">
    <source>
        <dbReference type="Pfam" id="PF17390"/>
    </source>
</evidence>
<dbReference type="SUPFAM" id="SSF48208">
    <property type="entry name" value="Six-hairpin glycosidases"/>
    <property type="match status" value="1"/>
</dbReference>
<sequence>MEKWSASWIWVEEGLRSNNQYMEARGSFELPMATESAVLRVTANQEYVLFVNGFEIGRGPSPCDNGSQYYDIYEVAEKLRPGRNVVAVLAYNFGTDKVVTGQRQGPGGLLCQVDLGPVAEGGEKVCATATGKGWKCRVSPRWRPDSIRAHMWGGYREIYLADREDGWELPEYDDTDWANATAVFEPNDRRSPWPRLLAREIPHLQRQWLRPIGVIGEMAYLGTIANGDSVLEGGNRSVPMSIDASVPGSYPNVTYDFGTEVVGYPELELEAPEGGVAHLFYGEGLELEHVDTFILKKGSNRVSSFGRRAFRFMKLALQGTPEPVEVRSVRIKSVHYPYAEQGSFVCSDEKLNRIWEVGKYTTIVNSQDHFEDCPHREAALWVADAVVMARVVYQTFGDLALVRKCLLQVARIQNGDGSIPGTGPENNSFTLPDFCAHWLFGVKEYVDYSGDENFLAELWPSVNRLEAWFRTQEDGDGLFANANRDGWWCFIDWSDDIERKDKVTAISCYYYKFLLTVAQLARRRGEEPRAQELEVKADGLRKAVWERMRLPEGPLFADCLSADGLSDSVTAQTNFVAAWCGIMEPEEVKRFIEDFYLAGKLPPIKGAFFYHIVLETLFAYGYREEALKEIRYFWGAMLDRGATTWWETFDPSLPECTVPSPYLGHTPTFMQAAIPVSFSHGWGASPTYLLSRETLGVDTSRLGEGIVAFRPGAVGGLSWARGTIPTPRGDIEASWSAAEGGEYAFEAQLPAGLEWSAATSLQNVEAAKDGERTLLTGTFTAARSDYSCV</sequence>
<dbReference type="RefSeq" id="WP_378047384.1">
    <property type="nucleotide sequence ID" value="NZ_JBHMDN010000013.1"/>
</dbReference>
<dbReference type="Gene3D" id="2.60.120.260">
    <property type="entry name" value="Galactose-binding domain-like"/>
    <property type="match status" value="2"/>
</dbReference>
<dbReference type="InterPro" id="IPR035398">
    <property type="entry name" value="Bac_rhamnosid_C"/>
</dbReference>
<feature type="domain" description="Alpha-L-rhamnosidase C-terminal" evidence="2">
    <location>
        <begin position="707"/>
        <end position="752"/>
    </location>
</feature>
<dbReference type="InterPro" id="IPR012341">
    <property type="entry name" value="6hp_glycosidase-like_sf"/>
</dbReference>
<evidence type="ECO:0000313" key="3">
    <source>
        <dbReference type="EMBL" id="MFC7148057.1"/>
    </source>
</evidence>
<feature type="domain" description="Alpha-L-rhamnosidase six-hairpin glycosidase" evidence="1">
    <location>
        <begin position="340"/>
        <end position="690"/>
    </location>
</feature>
<dbReference type="SUPFAM" id="SSF49785">
    <property type="entry name" value="Galactose-binding domain-like"/>
    <property type="match status" value="1"/>
</dbReference>
<dbReference type="InterPro" id="IPR008928">
    <property type="entry name" value="6-hairpin_glycosidase_sf"/>
</dbReference>
<comment type="caution">
    <text evidence="3">The sequence shown here is derived from an EMBL/GenBank/DDBJ whole genome shotgun (WGS) entry which is preliminary data.</text>
</comment>
<dbReference type="PANTHER" id="PTHR34987:SF4">
    <property type="entry name" value="ALPHA-L-RHAMNOSIDASE C-TERMINAL DOMAIN-CONTAINING PROTEIN"/>
    <property type="match status" value="1"/>
</dbReference>
<evidence type="ECO:0000313" key="4">
    <source>
        <dbReference type="Proteomes" id="UP001596378"/>
    </source>
</evidence>
<keyword evidence="4" id="KW-1185">Reference proteome</keyword>
<protein>
    <submittedName>
        <fullName evidence="3">Alpha-L-rhamnosidase C-terminal domain-containing protein</fullName>
    </submittedName>
</protein>
<evidence type="ECO:0000259" key="1">
    <source>
        <dbReference type="Pfam" id="PF17389"/>
    </source>
</evidence>
<accession>A0ABW2F4C1</accession>
<reference evidence="4" key="1">
    <citation type="journal article" date="2019" name="Int. J. Syst. Evol. Microbiol.">
        <title>The Global Catalogue of Microorganisms (GCM) 10K type strain sequencing project: providing services to taxonomists for standard genome sequencing and annotation.</title>
        <authorList>
            <consortium name="The Broad Institute Genomics Platform"/>
            <consortium name="The Broad Institute Genome Sequencing Center for Infectious Disease"/>
            <person name="Wu L."/>
            <person name="Ma J."/>
        </authorList>
    </citation>
    <scope>NUCLEOTIDE SEQUENCE [LARGE SCALE GENOMIC DNA]</scope>
    <source>
        <strain evidence="4">KCTC 12907</strain>
    </source>
</reference>
<organism evidence="3 4">
    <name type="scientific">Cohnella cellulosilytica</name>
    <dbReference type="NCBI Taxonomy" id="986710"/>
    <lineage>
        <taxon>Bacteria</taxon>
        <taxon>Bacillati</taxon>
        <taxon>Bacillota</taxon>
        <taxon>Bacilli</taxon>
        <taxon>Bacillales</taxon>
        <taxon>Paenibacillaceae</taxon>
        <taxon>Cohnella</taxon>
    </lineage>
</organism>
<dbReference type="Pfam" id="PF17390">
    <property type="entry name" value="Bac_rhamnosid_C"/>
    <property type="match status" value="1"/>
</dbReference>
<dbReference type="Proteomes" id="UP001596378">
    <property type="component" value="Unassembled WGS sequence"/>
</dbReference>
<dbReference type="Gene3D" id="1.50.10.10">
    <property type="match status" value="1"/>
</dbReference>
<gene>
    <name evidence="3" type="ORF">ACFQMJ_05860</name>
</gene>
<proteinExistence type="predicted"/>